<reference evidence="7 8" key="1">
    <citation type="submission" date="2015-06" db="EMBL/GenBank/DDBJ databases">
        <title>Expansion of signal transduction pathways in fungi by whole-genome duplication.</title>
        <authorList>
            <consortium name="DOE Joint Genome Institute"/>
            <person name="Corrochano L.M."/>
            <person name="Kuo A."/>
            <person name="Marcet-Houben M."/>
            <person name="Polaino S."/>
            <person name="Salamov A."/>
            <person name="Villalobos J.M."/>
            <person name="Alvarez M.I."/>
            <person name="Avalos J."/>
            <person name="Benito E.P."/>
            <person name="Benoit I."/>
            <person name="Burger G."/>
            <person name="Camino L.P."/>
            <person name="Canovas D."/>
            <person name="Cerda-Olmedo E."/>
            <person name="Cheng J.-F."/>
            <person name="Dominguez A."/>
            <person name="Elias M."/>
            <person name="Eslava A.P."/>
            <person name="Glaser F."/>
            <person name="Grimwood J."/>
            <person name="Gutierrez G."/>
            <person name="Heitman J."/>
            <person name="Henrissat B."/>
            <person name="Iturriaga E.A."/>
            <person name="Lang B.F."/>
            <person name="Lavin J.L."/>
            <person name="Lee S."/>
            <person name="Li W."/>
            <person name="Lindquist E."/>
            <person name="Lopez-Garcia S."/>
            <person name="Luque E.M."/>
            <person name="Marcos A.T."/>
            <person name="Martin J."/>
            <person name="Mccluskey K."/>
            <person name="Medina H.R."/>
            <person name="Miralles-Duran A."/>
            <person name="Miyazaki A."/>
            <person name="Munoz-Torres E."/>
            <person name="Oguiza J.A."/>
            <person name="Ohm R."/>
            <person name="Olmedo M."/>
            <person name="Orejas M."/>
            <person name="Ortiz-Castellanos L."/>
            <person name="Pisabarro A.G."/>
            <person name="Rodriguez-Romero J."/>
            <person name="Ruiz-Herrera J."/>
            <person name="Ruiz-Vazquez R."/>
            <person name="Sanz C."/>
            <person name="Schackwitz W."/>
            <person name="Schmutz J."/>
            <person name="Shahriari M."/>
            <person name="Shelest E."/>
            <person name="Silva-Franco F."/>
            <person name="Soanes D."/>
            <person name="Syed K."/>
            <person name="Tagua V.G."/>
            <person name="Talbot N.J."/>
            <person name="Thon M."/>
            <person name="De Vries R.P."/>
            <person name="Wiebenga A."/>
            <person name="Yadav J.S."/>
            <person name="Braun E.L."/>
            <person name="Baker S."/>
            <person name="Garre V."/>
            <person name="Horwitz B."/>
            <person name="Torres-Martinez S."/>
            <person name="Idnurm A."/>
            <person name="Herrera-Estrella A."/>
            <person name="Gabaldon T."/>
            <person name="Grigoriev I.V."/>
        </authorList>
    </citation>
    <scope>NUCLEOTIDE SEQUENCE [LARGE SCALE GENOMIC DNA]</scope>
    <source>
        <strain evidence="7 8">CBS 277.49</strain>
    </source>
</reference>
<proteinExistence type="inferred from homology"/>
<dbReference type="AlphaFoldDB" id="A0A168P290"/>
<dbReference type="GO" id="GO:0009944">
    <property type="term" value="P:polarity specification of adaxial/abaxial axis"/>
    <property type="evidence" value="ECO:0007669"/>
    <property type="project" value="TreeGrafter"/>
</dbReference>
<feature type="region of interest" description="Disordered" evidence="5">
    <location>
        <begin position="33"/>
        <end position="60"/>
    </location>
</feature>
<feature type="domain" description="YABBY protein C-terminal" evidence="6">
    <location>
        <begin position="8"/>
        <end position="54"/>
    </location>
</feature>
<dbReference type="PANTHER" id="PTHR31675:SF8">
    <property type="entry name" value="AXIAL REGULATOR YABBY 4"/>
    <property type="match status" value="1"/>
</dbReference>
<gene>
    <name evidence="7" type="ORF">MUCCIDRAFT_107658</name>
</gene>
<sequence length="60" mass="6743">MAKDKIAKKGPRKVSAYNSFIKTEIAKVKKDNPDMAHKDVFKKAASNWSHSPENPKSSKK</sequence>
<evidence type="ECO:0000313" key="7">
    <source>
        <dbReference type="EMBL" id="OAD07056.1"/>
    </source>
</evidence>
<evidence type="ECO:0000256" key="2">
    <source>
        <dbReference type="ARBA" id="ARBA00022723"/>
    </source>
</evidence>
<dbReference type="InterPro" id="IPR006780">
    <property type="entry name" value="YABBY"/>
</dbReference>
<organism evidence="7 8">
    <name type="scientific">Mucor lusitanicus CBS 277.49</name>
    <dbReference type="NCBI Taxonomy" id="747725"/>
    <lineage>
        <taxon>Eukaryota</taxon>
        <taxon>Fungi</taxon>
        <taxon>Fungi incertae sedis</taxon>
        <taxon>Mucoromycota</taxon>
        <taxon>Mucoromycotina</taxon>
        <taxon>Mucoromycetes</taxon>
        <taxon>Mucorales</taxon>
        <taxon>Mucorineae</taxon>
        <taxon>Mucoraceae</taxon>
        <taxon>Mucor</taxon>
    </lineage>
</organism>
<dbReference type="EMBL" id="AMYB01000002">
    <property type="protein sequence ID" value="OAD07056.1"/>
    <property type="molecule type" value="Genomic_DNA"/>
</dbReference>
<dbReference type="GO" id="GO:0005634">
    <property type="term" value="C:nucleus"/>
    <property type="evidence" value="ECO:0007669"/>
    <property type="project" value="TreeGrafter"/>
</dbReference>
<comment type="caution">
    <text evidence="7">The sequence shown here is derived from an EMBL/GenBank/DDBJ whole genome shotgun (WGS) entry which is preliminary data.</text>
</comment>
<dbReference type="Gene3D" id="1.10.30.10">
    <property type="entry name" value="High mobility group box domain"/>
    <property type="match status" value="1"/>
</dbReference>
<comment type="similarity">
    <text evidence="1">Belongs to the YABBY family.</text>
</comment>
<dbReference type="Pfam" id="PF04690">
    <property type="entry name" value="YABBY"/>
    <property type="match status" value="1"/>
</dbReference>
<evidence type="ECO:0000256" key="1">
    <source>
        <dbReference type="ARBA" id="ARBA00010325"/>
    </source>
</evidence>
<dbReference type="OrthoDB" id="667577at2759"/>
<evidence type="ECO:0000256" key="3">
    <source>
        <dbReference type="ARBA" id="ARBA00022771"/>
    </source>
</evidence>
<dbReference type="InterPro" id="IPR056775">
    <property type="entry name" value="YABBY_C"/>
</dbReference>
<keyword evidence="4" id="KW-0862">Zinc</keyword>
<name>A0A168P290_MUCCL</name>
<accession>A0A168P290</accession>
<keyword evidence="3" id="KW-0863">Zinc-finger</keyword>
<protein>
    <submittedName>
        <fullName evidence="7">Yabby protein</fullName>
    </submittedName>
</protein>
<dbReference type="PANTHER" id="PTHR31675">
    <property type="entry name" value="PROTEIN YABBY 6-RELATED"/>
    <property type="match status" value="1"/>
</dbReference>
<dbReference type="GO" id="GO:0008270">
    <property type="term" value="F:zinc ion binding"/>
    <property type="evidence" value="ECO:0007669"/>
    <property type="project" value="UniProtKB-KW"/>
</dbReference>
<evidence type="ECO:0000259" key="6">
    <source>
        <dbReference type="Pfam" id="PF04690"/>
    </source>
</evidence>
<feature type="compositionally biased region" description="Polar residues" evidence="5">
    <location>
        <begin position="46"/>
        <end position="60"/>
    </location>
</feature>
<dbReference type="SUPFAM" id="SSF47095">
    <property type="entry name" value="HMG-box"/>
    <property type="match status" value="1"/>
</dbReference>
<keyword evidence="2" id="KW-0479">Metal-binding</keyword>
<feature type="compositionally biased region" description="Basic and acidic residues" evidence="5">
    <location>
        <begin position="33"/>
        <end position="42"/>
    </location>
</feature>
<evidence type="ECO:0000256" key="4">
    <source>
        <dbReference type="ARBA" id="ARBA00022833"/>
    </source>
</evidence>
<keyword evidence="8" id="KW-1185">Reference proteome</keyword>
<evidence type="ECO:0000313" key="8">
    <source>
        <dbReference type="Proteomes" id="UP000077051"/>
    </source>
</evidence>
<dbReference type="Proteomes" id="UP000077051">
    <property type="component" value="Unassembled WGS sequence"/>
</dbReference>
<dbReference type="InterPro" id="IPR036910">
    <property type="entry name" value="HMG_box_dom_sf"/>
</dbReference>
<evidence type="ECO:0000256" key="5">
    <source>
        <dbReference type="SAM" id="MobiDB-lite"/>
    </source>
</evidence>
<dbReference type="VEuPathDB" id="FungiDB:MUCCIDRAFT_107658"/>
<dbReference type="CDD" id="cd00084">
    <property type="entry name" value="HMG-box_SF"/>
    <property type="match status" value="1"/>
</dbReference>
<dbReference type="GO" id="GO:0045165">
    <property type="term" value="P:cell fate commitment"/>
    <property type="evidence" value="ECO:0007669"/>
    <property type="project" value="TreeGrafter"/>
</dbReference>